<keyword evidence="2" id="KW-0413">Isomerase</keyword>
<dbReference type="InterPro" id="IPR013022">
    <property type="entry name" value="Xyl_isomerase-like_TIM-brl"/>
</dbReference>
<dbReference type="GO" id="GO:0016853">
    <property type="term" value="F:isomerase activity"/>
    <property type="evidence" value="ECO:0007669"/>
    <property type="project" value="UniProtKB-KW"/>
</dbReference>
<organism evidence="2 3">
    <name type="scientific">Vibrio viridaestus</name>
    <dbReference type="NCBI Taxonomy" id="2487322"/>
    <lineage>
        <taxon>Bacteria</taxon>
        <taxon>Pseudomonadati</taxon>
        <taxon>Pseudomonadota</taxon>
        <taxon>Gammaproteobacteria</taxon>
        <taxon>Vibrionales</taxon>
        <taxon>Vibrionaceae</taxon>
        <taxon>Vibrio</taxon>
    </lineage>
</organism>
<proteinExistence type="predicted"/>
<evidence type="ECO:0000313" key="2">
    <source>
        <dbReference type="EMBL" id="RQW64393.1"/>
    </source>
</evidence>
<evidence type="ECO:0000313" key="3">
    <source>
        <dbReference type="Proteomes" id="UP000281112"/>
    </source>
</evidence>
<dbReference type="PANTHER" id="PTHR12110">
    <property type="entry name" value="HYDROXYPYRUVATE ISOMERASE"/>
    <property type="match status" value="1"/>
</dbReference>
<sequence>MLKTLHGVSTWYCNAITEVRLAHETGYDAVEFIFNKLLRYLDHGGTAKQLKAELDKYGLKAGCINAQKGIDRYYDKALRGIMLKEAERLTQAAADLECPTVQIMGSNMIDHLSPDEIMTVMTESIGEISKIGEKYGIRYQIEVMAPTQFNTLNQALQVIDSVGSSNIGVVVDFWHLHASGQTTPSDIAKLDKSTIFGVHFCDGRRPYVGEEWDETVQRAFFPGEGEVDIQAYTDAVKSTGFDGVWSPELLSPKYWEQDHFKVAKECFDNMSKYID</sequence>
<dbReference type="PANTHER" id="PTHR12110:SF21">
    <property type="entry name" value="XYLOSE ISOMERASE-LIKE TIM BARREL DOMAIN-CONTAINING PROTEIN"/>
    <property type="match status" value="1"/>
</dbReference>
<protein>
    <submittedName>
        <fullName evidence="2">Sugar phosphate isomerase/epimerase</fullName>
    </submittedName>
</protein>
<dbReference type="EMBL" id="RJVQ01000002">
    <property type="protein sequence ID" value="RQW64393.1"/>
    <property type="molecule type" value="Genomic_DNA"/>
</dbReference>
<dbReference type="Gene3D" id="3.20.20.150">
    <property type="entry name" value="Divalent-metal-dependent TIM barrel enzymes"/>
    <property type="match status" value="1"/>
</dbReference>
<dbReference type="InterPro" id="IPR036237">
    <property type="entry name" value="Xyl_isomerase-like_sf"/>
</dbReference>
<dbReference type="InterPro" id="IPR050312">
    <property type="entry name" value="IolE/XylAMocC-like"/>
</dbReference>
<reference evidence="2 3" key="1">
    <citation type="submission" date="2018-11" db="EMBL/GenBank/DDBJ databases">
        <title>Vibrio LJC006 sp. nov., isolated from seawater during the bloom of the enteromorpha.</title>
        <authorList>
            <person name="Liang J."/>
        </authorList>
    </citation>
    <scope>NUCLEOTIDE SEQUENCE [LARGE SCALE GENOMIC DNA]</scope>
    <source>
        <strain evidence="2 3">LJC006</strain>
    </source>
</reference>
<dbReference type="OrthoDB" id="9780241at2"/>
<gene>
    <name evidence="2" type="ORF">EES38_07405</name>
</gene>
<feature type="domain" description="Xylose isomerase-like TIM barrel" evidence="1">
    <location>
        <begin position="19"/>
        <end position="253"/>
    </location>
</feature>
<dbReference type="AlphaFoldDB" id="A0A3N9TKL6"/>
<name>A0A3N9TKL6_9VIBR</name>
<dbReference type="Pfam" id="PF01261">
    <property type="entry name" value="AP_endonuc_2"/>
    <property type="match status" value="1"/>
</dbReference>
<dbReference type="SUPFAM" id="SSF51658">
    <property type="entry name" value="Xylose isomerase-like"/>
    <property type="match status" value="1"/>
</dbReference>
<dbReference type="RefSeq" id="WP_124936515.1">
    <property type="nucleotide sequence ID" value="NZ_RJVQ01000002.1"/>
</dbReference>
<comment type="caution">
    <text evidence="2">The sequence shown here is derived from an EMBL/GenBank/DDBJ whole genome shotgun (WGS) entry which is preliminary data.</text>
</comment>
<dbReference type="Proteomes" id="UP000281112">
    <property type="component" value="Unassembled WGS sequence"/>
</dbReference>
<accession>A0A3N9TKL6</accession>
<keyword evidence="3" id="KW-1185">Reference proteome</keyword>
<evidence type="ECO:0000259" key="1">
    <source>
        <dbReference type="Pfam" id="PF01261"/>
    </source>
</evidence>